<keyword evidence="8" id="KW-0472">Membrane</keyword>
<dbReference type="GO" id="GO:0005506">
    <property type="term" value="F:iron ion binding"/>
    <property type="evidence" value="ECO:0007669"/>
    <property type="project" value="InterPro"/>
</dbReference>
<keyword evidence="4 7" id="KW-0560">Oxidoreductase</keyword>
<dbReference type="SUPFAM" id="SSF48264">
    <property type="entry name" value="Cytochrome P450"/>
    <property type="match status" value="1"/>
</dbReference>
<dbReference type="InterPro" id="IPR002401">
    <property type="entry name" value="Cyt_P450_E_grp-I"/>
</dbReference>
<dbReference type="Gene3D" id="1.10.630.10">
    <property type="entry name" value="Cytochrome P450"/>
    <property type="match status" value="1"/>
</dbReference>
<dbReference type="GO" id="GO:0016705">
    <property type="term" value="F:oxidoreductase activity, acting on paired donors, with incorporation or reduction of molecular oxygen"/>
    <property type="evidence" value="ECO:0007669"/>
    <property type="project" value="InterPro"/>
</dbReference>
<dbReference type="KEGG" id="dcr:108203349"/>
<dbReference type="PANTHER" id="PTHR24296">
    <property type="entry name" value="CYTOCHROME P450"/>
    <property type="match status" value="1"/>
</dbReference>
<evidence type="ECO:0008006" key="11">
    <source>
        <dbReference type="Google" id="ProtNLM"/>
    </source>
</evidence>
<evidence type="ECO:0000256" key="7">
    <source>
        <dbReference type="RuleBase" id="RU000461"/>
    </source>
</evidence>
<name>A0AAF0XWG1_DAUCS</name>
<keyword evidence="8" id="KW-0812">Transmembrane</keyword>
<dbReference type="GO" id="GO:0004497">
    <property type="term" value="F:monooxygenase activity"/>
    <property type="evidence" value="ECO:0007669"/>
    <property type="project" value="UniProtKB-KW"/>
</dbReference>
<dbReference type="InterPro" id="IPR017972">
    <property type="entry name" value="Cyt_P450_CS"/>
</dbReference>
<keyword evidence="5 6" id="KW-0408">Iron</keyword>
<evidence type="ECO:0000256" key="8">
    <source>
        <dbReference type="SAM" id="Phobius"/>
    </source>
</evidence>
<evidence type="ECO:0000256" key="3">
    <source>
        <dbReference type="ARBA" id="ARBA00022723"/>
    </source>
</evidence>
<dbReference type="Pfam" id="PF00067">
    <property type="entry name" value="p450"/>
    <property type="match status" value="1"/>
</dbReference>
<dbReference type="PRINTS" id="PR00463">
    <property type="entry name" value="EP450I"/>
</dbReference>
<keyword evidence="8" id="KW-1133">Transmembrane helix</keyword>
<keyword evidence="6 7" id="KW-0349">Heme</keyword>
<evidence type="ECO:0000256" key="1">
    <source>
        <dbReference type="ARBA" id="ARBA00001971"/>
    </source>
</evidence>
<evidence type="ECO:0000256" key="6">
    <source>
        <dbReference type="PIRSR" id="PIRSR602401-1"/>
    </source>
</evidence>
<dbReference type="InterPro" id="IPR001128">
    <property type="entry name" value="Cyt_P450"/>
</dbReference>
<gene>
    <name evidence="9" type="ORF">DCAR_0934802</name>
</gene>
<dbReference type="Proteomes" id="UP000077755">
    <property type="component" value="Chromosome 9"/>
</dbReference>
<dbReference type="PRINTS" id="PR00385">
    <property type="entry name" value="P450"/>
</dbReference>
<reference evidence="9" key="2">
    <citation type="submission" date="2022-03" db="EMBL/GenBank/DDBJ databases">
        <title>Draft title - Genomic analysis of global carrot germplasm unveils the trajectory of domestication and the origin of high carotenoid orange carrot.</title>
        <authorList>
            <person name="Iorizzo M."/>
            <person name="Ellison S."/>
            <person name="Senalik D."/>
            <person name="Macko-Podgorni A."/>
            <person name="Grzebelus D."/>
            <person name="Bostan H."/>
            <person name="Rolling W."/>
            <person name="Curaba J."/>
            <person name="Simon P."/>
        </authorList>
    </citation>
    <scope>NUCLEOTIDE SEQUENCE</scope>
    <source>
        <tissue evidence="9">Leaf</tissue>
    </source>
</reference>
<evidence type="ECO:0000313" key="9">
    <source>
        <dbReference type="EMBL" id="WOH15265.1"/>
    </source>
</evidence>
<feature type="transmembrane region" description="Helical" evidence="8">
    <location>
        <begin position="6"/>
        <end position="27"/>
    </location>
</feature>
<keyword evidence="3 6" id="KW-0479">Metal-binding</keyword>
<comment type="cofactor">
    <cofactor evidence="1 6">
        <name>heme</name>
        <dbReference type="ChEBI" id="CHEBI:30413"/>
    </cofactor>
</comment>
<proteinExistence type="inferred from homology"/>
<sequence>MVDLNSSPLSLFIISLFIIIVITFLFYNKSNSRTPCPESYPLIGNLIGLIKNRHRFHDWVTDMLCTTPSLTLQVTGFLHLSHGICTADPANLHHLLRSNFDNFVKGHRFYSVLHDLLGDGIFNVDGHLWSSQRKIASYEFNTRSLKNFISYTVKLQITNTLIPRLEAACDAGEIIDLQEVLRHFTFDNICSVAFGVDSGNLMAKGSFVEAFDYAVERSSERFMLPVQMIWKMMRFFNVGSERKYREAIKVIDEFAMEVIRLKEKKWELMEGNADFSSEDLLSRFMGSTLDFGFPDQDEKRKFLRDIVISFVLAGKDSTSTALTWFFWLMSGHPRCKNLIYKELSSAVPGSGNWLESFRYEELKRSHYLQAALSETLRLFPPVPINSRLVLRDDVLPDGTRVGKGWFADYSAYAMGRMERLWGPDCREYKPERWFDGDKNYQPVDQFKFPVFHCGPRMCLGKEMANVQMKVIAGAVMNMFEVDVVDGGGCASRMNNPPYTLSLLLKMKGGLNVRLKRREQET</sequence>
<feature type="binding site" description="axial binding residue" evidence="6">
    <location>
        <position position="458"/>
    </location>
    <ligand>
        <name>heme</name>
        <dbReference type="ChEBI" id="CHEBI:30413"/>
    </ligand>
    <ligandPart>
        <name>Fe</name>
        <dbReference type="ChEBI" id="CHEBI:18248"/>
    </ligandPart>
</feature>
<reference evidence="9" key="1">
    <citation type="journal article" date="2016" name="Nat. Genet.">
        <title>A high-quality carrot genome assembly provides new insights into carotenoid accumulation and asterid genome evolution.</title>
        <authorList>
            <person name="Iorizzo M."/>
            <person name="Ellison S."/>
            <person name="Senalik D."/>
            <person name="Zeng P."/>
            <person name="Satapoomin P."/>
            <person name="Huang J."/>
            <person name="Bowman M."/>
            <person name="Iovene M."/>
            <person name="Sanseverino W."/>
            <person name="Cavagnaro P."/>
            <person name="Yildiz M."/>
            <person name="Macko-Podgorni A."/>
            <person name="Moranska E."/>
            <person name="Grzebelus E."/>
            <person name="Grzebelus D."/>
            <person name="Ashrafi H."/>
            <person name="Zheng Z."/>
            <person name="Cheng S."/>
            <person name="Spooner D."/>
            <person name="Van Deynze A."/>
            <person name="Simon P."/>
        </authorList>
    </citation>
    <scope>NUCLEOTIDE SEQUENCE</scope>
    <source>
        <tissue evidence="9">Leaf</tissue>
    </source>
</reference>
<dbReference type="EMBL" id="CP093351">
    <property type="protein sequence ID" value="WOH15265.1"/>
    <property type="molecule type" value="Genomic_DNA"/>
</dbReference>
<dbReference type="InterPro" id="IPR036396">
    <property type="entry name" value="Cyt_P450_sf"/>
</dbReference>
<keyword evidence="10" id="KW-1185">Reference proteome</keyword>
<feature type="transmembrane region" description="Helical" evidence="8">
    <location>
        <begin position="306"/>
        <end position="327"/>
    </location>
</feature>
<evidence type="ECO:0000313" key="10">
    <source>
        <dbReference type="Proteomes" id="UP000077755"/>
    </source>
</evidence>
<dbReference type="GO" id="GO:0006629">
    <property type="term" value="P:lipid metabolic process"/>
    <property type="evidence" value="ECO:0007669"/>
    <property type="project" value="UniProtKB-ARBA"/>
</dbReference>
<dbReference type="GO" id="GO:0020037">
    <property type="term" value="F:heme binding"/>
    <property type="evidence" value="ECO:0007669"/>
    <property type="project" value="InterPro"/>
</dbReference>
<evidence type="ECO:0000256" key="5">
    <source>
        <dbReference type="ARBA" id="ARBA00023004"/>
    </source>
</evidence>
<dbReference type="AlphaFoldDB" id="A0AAF0XWG1"/>
<evidence type="ECO:0000256" key="2">
    <source>
        <dbReference type="ARBA" id="ARBA00010617"/>
    </source>
</evidence>
<accession>A0AAF0XWG1</accession>
<evidence type="ECO:0000256" key="4">
    <source>
        <dbReference type="ARBA" id="ARBA00023002"/>
    </source>
</evidence>
<dbReference type="CDD" id="cd11064">
    <property type="entry name" value="CYP86A"/>
    <property type="match status" value="1"/>
</dbReference>
<comment type="similarity">
    <text evidence="2 7">Belongs to the cytochrome P450 family.</text>
</comment>
<dbReference type="PROSITE" id="PS00086">
    <property type="entry name" value="CYTOCHROME_P450"/>
    <property type="match status" value="1"/>
</dbReference>
<keyword evidence="7" id="KW-0503">Monooxygenase</keyword>
<protein>
    <recommendedName>
        <fullName evidence="11">Cytochrome P450</fullName>
    </recommendedName>
</protein>
<organism evidence="9 10">
    <name type="scientific">Daucus carota subsp. sativus</name>
    <name type="common">Carrot</name>
    <dbReference type="NCBI Taxonomy" id="79200"/>
    <lineage>
        <taxon>Eukaryota</taxon>
        <taxon>Viridiplantae</taxon>
        <taxon>Streptophyta</taxon>
        <taxon>Embryophyta</taxon>
        <taxon>Tracheophyta</taxon>
        <taxon>Spermatophyta</taxon>
        <taxon>Magnoliopsida</taxon>
        <taxon>eudicotyledons</taxon>
        <taxon>Gunneridae</taxon>
        <taxon>Pentapetalae</taxon>
        <taxon>asterids</taxon>
        <taxon>campanulids</taxon>
        <taxon>Apiales</taxon>
        <taxon>Apiaceae</taxon>
        <taxon>Apioideae</taxon>
        <taxon>Scandiceae</taxon>
        <taxon>Daucinae</taxon>
        <taxon>Daucus</taxon>
        <taxon>Daucus sect. Daucus</taxon>
    </lineage>
</organism>